<evidence type="ECO:0000313" key="2">
    <source>
        <dbReference type="EMBL" id="ABA93402.2"/>
    </source>
</evidence>
<proteinExistence type="predicted"/>
<organism evidence="2">
    <name type="scientific">Oryza sativa subsp. japonica</name>
    <name type="common">Rice</name>
    <dbReference type="NCBI Taxonomy" id="39947"/>
    <lineage>
        <taxon>Eukaryota</taxon>
        <taxon>Viridiplantae</taxon>
        <taxon>Streptophyta</taxon>
        <taxon>Embryophyta</taxon>
        <taxon>Tracheophyta</taxon>
        <taxon>Spermatophyta</taxon>
        <taxon>Magnoliopsida</taxon>
        <taxon>Liliopsida</taxon>
        <taxon>Poales</taxon>
        <taxon>Poaceae</taxon>
        <taxon>BOP clade</taxon>
        <taxon>Oryzoideae</taxon>
        <taxon>Oryzeae</taxon>
        <taxon>Oryzinae</taxon>
        <taxon>Oryza</taxon>
        <taxon>Oryza sativa</taxon>
    </lineage>
</organism>
<name>Q2R511_ORYSJ</name>
<evidence type="ECO:0000256" key="1">
    <source>
        <dbReference type="SAM" id="MobiDB-lite"/>
    </source>
</evidence>
<dbReference type="EMBL" id="DP000010">
    <property type="protein sequence ID" value="ABA93402.2"/>
    <property type="molecule type" value="Genomic_DNA"/>
</dbReference>
<feature type="region of interest" description="Disordered" evidence="1">
    <location>
        <begin position="120"/>
        <end position="188"/>
    </location>
</feature>
<gene>
    <name evidence="2" type="ordered locus">LOC_Os11g26620</name>
</gene>
<feature type="compositionally biased region" description="Low complexity" evidence="1">
    <location>
        <begin position="150"/>
        <end position="171"/>
    </location>
</feature>
<accession>Q2R511</accession>
<sequence>MTIVLLLAALTCASRLLPATTSSYTLGIININHQLATTSSYTQEIEVLKVRNKLTKFGANPTTFEPPNAGLMKIGWEDDLGPLLSFLPPDLAEEERLRRLLLLPPNAAAAPRRYSGRDCAVGPPPSFLPPDLVEGMALSGHTPTTPTPAPTHAANDADTDASAPPTALPAARRGEEKGREEKRSSAPS</sequence>
<reference evidence="2" key="2">
    <citation type="submission" date="2005-04" db="EMBL/GenBank/DDBJ databases">
        <authorList>
            <person name="Buell C.R."/>
            <person name="Wing R.A."/>
            <person name="McCombie W.A."/>
            <person name="Ouyang S."/>
        </authorList>
    </citation>
    <scope>NUCLEOTIDE SEQUENCE</scope>
</reference>
<reference evidence="2" key="1">
    <citation type="journal article" date="2005" name="BMC Biol.">
        <title>The sequence of rice chromosomes 11 and 12, rich in disease resistance genes and recent gene duplications.</title>
        <authorList>
            <consortium name="The rice chromosomes 11 and 12 sequencing consortia"/>
        </authorList>
    </citation>
    <scope>NUCLEOTIDE SEQUENCE [LARGE SCALE GENOMIC DNA]</scope>
</reference>
<reference evidence="2" key="3">
    <citation type="submission" date="2006-01" db="EMBL/GenBank/DDBJ databases">
        <authorList>
            <person name="Buell R."/>
        </authorList>
    </citation>
    <scope>NUCLEOTIDE SEQUENCE</scope>
</reference>
<dbReference type="AlphaFoldDB" id="Q2R511"/>
<protein>
    <submittedName>
        <fullName evidence="2">Uncharacterized protein</fullName>
    </submittedName>
</protein>
<feature type="compositionally biased region" description="Basic and acidic residues" evidence="1">
    <location>
        <begin position="172"/>
        <end position="188"/>
    </location>
</feature>